<dbReference type="OrthoDB" id="1488710at2"/>
<feature type="domain" description="Sialate O-acetylesterase" evidence="2">
    <location>
        <begin position="123"/>
        <end position="368"/>
    </location>
</feature>
<sequence>MKHYLPFILWVGLSFFSFESIAQISISFPSDRAVFQRDKGNQATLYIAGSYSRPADRIEAKLSAMNGGRDVDWTPIDTNPQGGFFTSSLPNVQGGWYRLEVRAKKGDQVVGNSSSVDHVGIGEVFMVAGQSNGQGFYNMGAPGASDDRVNSIDHNNIISSDNLPNYPRFAHVDGESNISPRGQSAWCWGRLGDQLVAKLGVPVLFFNTAWTGAAVRAWKESINGIAYSVYAPVPFEPFGMPYGNMRNVIQKYTPVTGLRGILWLQGEADNFANTGADSYANDLRTVIEASRNESGKNISWMVSLTSYDNLHGTDSRVTDGQQKVINSVSNVFQGPNTDLIQIPRIDVEGVHFQNEGLSQLGDAWAQQLNDDFFARSEPFQGVSPLKVTANCAGNGNLNLNADNAGLGSYSWNTGQSSNSIQVGNGTYSVSARDGRGNYIFSPEIRITENIQPSKPMITLEGSNPVCLGNTATLISSTNDNIRWNNGATNDRLPVTTAGDYFVTTRNSYGCESTSDKISMKVFNSPLPDKPKITASGAVTFCDGGEVKLTSDSKVASVWSSGENAASINVRSSGEYKVKALDDLGCYSPDSDPINVKVNALPQKPFISTSGSTEFCAGESVTLTSSFDTGNIWSNASVDKAISVTATGKFTLKQRDSNGCESTSDEVSVKVNPLPPTPAITALRPTTFCLRDYTTLQSSEAFSYTWSNGETGREVEIRASGNFTISSKDEHGCVSQPSPVVQVVVNPLPVKPTITADGPIVFCADLSVNLQASAAAGFLWSNGASTQTLKVTNAGTYSVQTINQFQCYSDPSNRITTETLALPPAPTVQALSATTFCDGDTVTLLATKGNLFFWNNGEEGPTVKIVESGTYSARVQDTKGCYSPYSKTIPVEVKPSPSTPTIRQIGTFTLRAENNLSSGEHMWKFNDVALTDTAAVIKAVRSGSYVVNNTIIYSPTLTCYSEFSQPFMFVLDTSNPGFVAYPNPNPTGKLTVETLQNINNAEVQIIDSRGIIHRIFYVKKFDSQQVFNLSGLPSGMYVVRVHSVSFTASQKLFIVQ</sequence>
<reference evidence="4 5" key="1">
    <citation type="submission" date="2019-05" db="EMBL/GenBank/DDBJ databases">
        <authorList>
            <person name="Qu J.-H."/>
        </authorList>
    </citation>
    <scope>NUCLEOTIDE SEQUENCE [LARGE SCALE GENOMIC DNA]</scope>
    <source>
        <strain evidence="4 5">T17</strain>
    </source>
</reference>
<evidence type="ECO:0000256" key="1">
    <source>
        <dbReference type="ARBA" id="ARBA00022801"/>
    </source>
</evidence>
<protein>
    <submittedName>
        <fullName evidence="4">T9SS type A sorting domain-containing protein</fullName>
    </submittedName>
</protein>
<dbReference type="RefSeq" id="WP_138365586.1">
    <property type="nucleotide sequence ID" value="NZ_VCEJ01000004.1"/>
</dbReference>
<feature type="domain" description="Secretion system C-terminal sorting" evidence="3">
    <location>
        <begin position="980"/>
        <end position="1053"/>
    </location>
</feature>
<gene>
    <name evidence="4" type="ORF">FEN17_11905</name>
</gene>
<evidence type="ECO:0000313" key="5">
    <source>
        <dbReference type="Proteomes" id="UP000306402"/>
    </source>
</evidence>
<dbReference type="InterPro" id="IPR026444">
    <property type="entry name" value="Secre_tail"/>
</dbReference>
<dbReference type="Pfam" id="PF03629">
    <property type="entry name" value="SASA"/>
    <property type="match status" value="1"/>
</dbReference>
<proteinExistence type="predicted"/>
<dbReference type="Proteomes" id="UP000306402">
    <property type="component" value="Unassembled WGS sequence"/>
</dbReference>
<accession>A0A5R9KVA9</accession>
<evidence type="ECO:0000259" key="3">
    <source>
        <dbReference type="Pfam" id="PF18962"/>
    </source>
</evidence>
<evidence type="ECO:0000313" key="4">
    <source>
        <dbReference type="EMBL" id="TLV00206.1"/>
    </source>
</evidence>
<evidence type="ECO:0000259" key="2">
    <source>
        <dbReference type="Pfam" id="PF03629"/>
    </source>
</evidence>
<dbReference type="SUPFAM" id="SSF52266">
    <property type="entry name" value="SGNH hydrolase"/>
    <property type="match status" value="1"/>
</dbReference>
<keyword evidence="1" id="KW-0378">Hydrolase</keyword>
<dbReference type="EMBL" id="VCEJ01000004">
    <property type="protein sequence ID" value="TLV00206.1"/>
    <property type="molecule type" value="Genomic_DNA"/>
</dbReference>
<comment type="caution">
    <text evidence="4">The sequence shown here is derived from an EMBL/GenBank/DDBJ whole genome shotgun (WGS) entry which is preliminary data.</text>
</comment>
<dbReference type="GO" id="GO:0016788">
    <property type="term" value="F:hydrolase activity, acting on ester bonds"/>
    <property type="evidence" value="ECO:0007669"/>
    <property type="project" value="UniProtKB-ARBA"/>
</dbReference>
<name>A0A5R9KVA9_9BACT</name>
<organism evidence="4 5">
    <name type="scientific">Dyadobacter luticola</name>
    <dbReference type="NCBI Taxonomy" id="1979387"/>
    <lineage>
        <taxon>Bacteria</taxon>
        <taxon>Pseudomonadati</taxon>
        <taxon>Bacteroidota</taxon>
        <taxon>Cytophagia</taxon>
        <taxon>Cytophagales</taxon>
        <taxon>Spirosomataceae</taxon>
        <taxon>Dyadobacter</taxon>
    </lineage>
</organism>
<dbReference type="InterPro" id="IPR005181">
    <property type="entry name" value="SASA"/>
</dbReference>
<dbReference type="Gene3D" id="3.40.50.1110">
    <property type="entry name" value="SGNH hydrolase"/>
    <property type="match status" value="1"/>
</dbReference>
<dbReference type="InterPro" id="IPR036514">
    <property type="entry name" value="SGNH_hydro_sf"/>
</dbReference>
<dbReference type="AlphaFoldDB" id="A0A5R9KVA9"/>
<dbReference type="NCBIfam" id="TIGR04183">
    <property type="entry name" value="Por_Secre_tail"/>
    <property type="match status" value="1"/>
</dbReference>
<dbReference type="Pfam" id="PF18962">
    <property type="entry name" value="Por_Secre_tail"/>
    <property type="match status" value="1"/>
</dbReference>
<keyword evidence="5" id="KW-1185">Reference proteome</keyword>